<name>A0A0B0MFZ2_GOSAR</name>
<protein>
    <submittedName>
        <fullName evidence="1">Uncharacterized protein</fullName>
    </submittedName>
</protein>
<sequence>MPTSQTWSYTSSHIDANIPDVVLHVITYRCQCPRRGLTRTHIYHFNHALSKCQNACFIS</sequence>
<keyword evidence="2" id="KW-1185">Reference proteome</keyword>
<gene>
    <name evidence="1" type="ORF">F383_37078</name>
</gene>
<reference evidence="2" key="1">
    <citation type="submission" date="2014-09" db="EMBL/GenBank/DDBJ databases">
        <authorList>
            <person name="Mudge J."/>
            <person name="Ramaraj T."/>
            <person name="Lindquist I.E."/>
            <person name="Bharti A.K."/>
            <person name="Sundararajan A."/>
            <person name="Cameron C.T."/>
            <person name="Woodward J.E."/>
            <person name="May G.D."/>
            <person name="Brubaker C."/>
            <person name="Broadhvest J."/>
            <person name="Wilkins T.A."/>
        </authorList>
    </citation>
    <scope>NUCLEOTIDE SEQUENCE</scope>
    <source>
        <strain evidence="2">cv. AKA8401</strain>
    </source>
</reference>
<comment type="caution">
    <text evidence="1">The sequence shown here is derived from an EMBL/GenBank/DDBJ whole genome shotgun (WGS) entry which is preliminary data.</text>
</comment>
<dbReference type="AlphaFoldDB" id="A0A0B0MFZ2"/>
<accession>A0A0B0MFZ2</accession>
<evidence type="ECO:0000313" key="1">
    <source>
        <dbReference type="EMBL" id="KHF97800.1"/>
    </source>
</evidence>
<proteinExistence type="predicted"/>
<organism evidence="1 2">
    <name type="scientific">Gossypium arboreum</name>
    <name type="common">Tree cotton</name>
    <name type="synonym">Gossypium nanking</name>
    <dbReference type="NCBI Taxonomy" id="29729"/>
    <lineage>
        <taxon>Eukaryota</taxon>
        <taxon>Viridiplantae</taxon>
        <taxon>Streptophyta</taxon>
        <taxon>Embryophyta</taxon>
        <taxon>Tracheophyta</taxon>
        <taxon>Spermatophyta</taxon>
        <taxon>Magnoliopsida</taxon>
        <taxon>eudicotyledons</taxon>
        <taxon>Gunneridae</taxon>
        <taxon>Pentapetalae</taxon>
        <taxon>rosids</taxon>
        <taxon>malvids</taxon>
        <taxon>Malvales</taxon>
        <taxon>Malvaceae</taxon>
        <taxon>Malvoideae</taxon>
        <taxon>Gossypium</taxon>
    </lineage>
</organism>
<dbReference type="Proteomes" id="UP000032142">
    <property type="component" value="Unassembled WGS sequence"/>
</dbReference>
<dbReference type="EMBL" id="JRRC01018045">
    <property type="protein sequence ID" value="KHF97800.1"/>
    <property type="molecule type" value="Genomic_DNA"/>
</dbReference>
<evidence type="ECO:0000313" key="2">
    <source>
        <dbReference type="Proteomes" id="UP000032142"/>
    </source>
</evidence>